<keyword evidence="2" id="KW-1185">Reference proteome</keyword>
<dbReference type="RefSeq" id="WP_244521360.1">
    <property type="nucleotide sequence ID" value="NZ_FMXQ01000009.1"/>
</dbReference>
<dbReference type="InterPro" id="IPR009531">
    <property type="entry name" value="DUF1150"/>
</dbReference>
<organism evidence="1 2">
    <name type="scientific">Bauldia litoralis</name>
    <dbReference type="NCBI Taxonomy" id="665467"/>
    <lineage>
        <taxon>Bacteria</taxon>
        <taxon>Pseudomonadati</taxon>
        <taxon>Pseudomonadota</taxon>
        <taxon>Alphaproteobacteria</taxon>
        <taxon>Hyphomicrobiales</taxon>
        <taxon>Kaistiaceae</taxon>
        <taxon>Bauldia</taxon>
    </lineage>
</organism>
<accession>A0A1G6E1C6</accession>
<sequence>MENTDRQMMNPETFAGLGGGKVAYVRSLKSDQAKSLFPGLPPVAPDLQLWALLGADGTPIMLADNREAVVMNAHENDLEMVSTH</sequence>
<dbReference type="STRING" id="665467.SAMN02982931_04043"/>
<dbReference type="AlphaFoldDB" id="A0A1G6E1C6"/>
<dbReference type="Proteomes" id="UP000199071">
    <property type="component" value="Unassembled WGS sequence"/>
</dbReference>
<protein>
    <submittedName>
        <fullName evidence="1">Uncharacterized protein</fullName>
    </submittedName>
</protein>
<reference evidence="1 2" key="1">
    <citation type="submission" date="2016-10" db="EMBL/GenBank/DDBJ databases">
        <authorList>
            <person name="de Groot N.N."/>
        </authorList>
    </citation>
    <scope>NUCLEOTIDE SEQUENCE [LARGE SCALE GENOMIC DNA]</scope>
    <source>
        <strain evidence="1 2">ATCC 35022</strain>
    </source>
</reference>
<gene>
    <name evidence="1" type="ORF">SAMN02982931_04043</name>
</gene>
<dbReference type="Pfam" id="PF06620">
    <property type="entry name" value="DUF1150"/>
    <property type="match status" value="1"/>
</dbReference>
<evidence type="ECO:0000313" key="2">
    <source>
        <dbReference type="Proteomes" id="UP000199071"/>
    </source>
</evidence>
<evidence type="ECO:0000313" key="1">
    <source>
        <dbReference type="EMBL" id="SDB51247.1"/>
    </source>
</evidence>
<name>A0A1G6E1C6_9HYPH</name>
<proteinExistence type="predicted"/>
<dbReference type="EMBL" id="FMXQ01000009">
    <property type="protein sequence ID" value="SDB51247.1"/>
    <property type="molecule type" value="Genomic_DNA"/>
</dbReference>